<sequence length="141" mass="16079">MSQIHGGIQQHPPGVPWHSGYIRPAPKSIPLPQRQTRPQFHHAKEPPARRPRLSSRHVRQAPVKKTSLTRSSISRLEWLAAGYRRVVSTMWEIGDRHAPQVASDFYQYLWIHRPEGSGTRFDGSLSAYALHHATQELRGPT</sequence>
<reference evidence="2 3" key="1">
    <citation type="journal article" date="2019" name="Nat. Ecol. Evol.">
        <title>Megaphylogeny resolves global patterns of mushroom evolution.</title>
        <authorList>
            <person name="Varga T."/>
            <person name="Krizsan K."/>
            <person name="Foldi C."/>
            <person name="Dima B."/>
            <person name="Sanchez-Garcia M."/>
            <person name="Sanchez-Ramirez S."/>
            <person name="Szollosi G.J."/>
            <person name="Szarkandi J.G."/>
            <person name="Papp V."/>
            <person name="Albert L."/>
            <person name="Andreopoulos W."/>
            <person name="Angelini C."/>
            <person name="Antonin V."/>
            <person name="Barry K.W."/>
            <person name="Bougher N.L."/>
            <person name="Buchanan P."/>
            <person name="Buyck B."/>
            <person name="Bense V."/>
            <person name="Catcheside P."/>
            <person name="Chovatia M."/>
            <person name="Cooper J."/>
            <person name="Damon W."/>
            <person name="Desjardin D."/>
            <person name="Finy P."/>
            <person name="Geml J."/>
            <person name="Haridas S."/>
            <person name="Hughes K."/>
            <person name="Justo A."/>
            <person name="Karasinski D."/>
            <person name="Kautmanova I."/>
            <person name="Kiss B."/>
            <person name="Kocsube S."/>
            <person name="Kotiranta H."/>
            <person name="LaButti K.M."/>
            <person name="Lechner B.E."/>
            <person name="Liimatainen K."/>
            <person name="Lipzen A."/>
            <person name="Lukacs Z."/>
            <person name="Mihaltcheva S."/>
            <person name="Morgado L.N."/>
            <person name="Niskanen T."/>
            <person name="Noordeloos M.E."/>
            <person name="Ohm R.A."/>
            <person name="Ortiz-Santana B."/>
            <person name="Ovrebo C."/>
            <person name="Racz N."/>
            <person name="Riley R."/>
            <person name="Savchenko A."/>
            <person name="Shiryaev A."/>
            <person name="Soop K."/>
            <person name="Spirin V."/>
            <person name="Szebenyi C."/>
            <person name="Tomsovsky M."/>
            <person name="Tulloss R.E."/>
            <person name="Uehling J."/>
            <person name="Grigoriev I.V."/>
            <person name="Vagvolgyi C."/>
            <person name="Papp T."/>
            <person name="Martin F.M."/>
            <person name="Miettinen O."/>
            <person name="Hibbett D.S."/>
            <person name="Nagy L.G."/>
        </authorList>
    </citation>
    <scope>NUCLEOTIDE SEQUENCE [LARGE SCALE GENOMIC DNA]</scope>
    <source>
        <strain evidence="2 3">FP101781</strain>
    </source>
</reference>
<feature type="compositionally biased region" description="Basic residues" evidence="1">
    <location>
        <begin position="49"/>
        <end position="59"/>
    </location>
</feature>
<name>A0A4Y7SVK0_COPMI</name>
<organism evidence="2 3">
    <name type="scientific">Coprinellus micaceus</name>
    <name type="common">Glistening ink-cap mushroom</name>
    <name type="synonym">Coprinus micaceus</name>
    <dbReference type="NCBI Taxonomy" id="71717"/>
    <lineage>
        <taxon>Eukaryota</taxon>
        <taxon>Fungi</taxon>
        <taxon>Dikarya</taxon>
        <taxon>Basidiomycota</taxon>
        <taxon>Agaricomycotina</taxon>
        <taxon>Agaricomycetes</taxon>
        <taxon>Agaricomycetidae</taxon>
        <taxon>Agaricales</taxon>
        <taxon>Agaricineae</taxon>
        <taxon>Psathyrellaceae</taxon>
        <taxon>Coprinellus</taxon>
    </lineage>
</organism>
<evidence type="ECO:0000313" key="2">
    <source>
        <dbReference type="EMBL" id="TEB25887.1"/>
    </source>
</evidence>
<evidence type="ECO:0008006" key="4">
    <source>
        <dbReference type="Google" id="ProtNLM"/>
    </source>
</evidence>
<evidence type="ECO:0000313" key="3">
    <source>
        <dbReference type="Proteomes" id="UP000298030"/>
    </source>
</evidence>
<dbReference type="OrthoDB" id="9991317at2759"/>
<dbReference type="Proteomes" id="UP000298030">
    <property type="component" value="Unassembled WGS sequence"/>
</dbReference>
<comment type="caution">
    <text evidence="2">The sequence shown here is derived from an EMBL/GenBank/DDBJ whole genome shotgun (WGS) entry which is preliminary data.</text>
</comment>
<gene>
    <name evidence="2" type="ORF">FA13DRAFT_1896470</name>
</gene>
<feature type="region of interest" description="Disordered" evidence="1">
    <location>
        <begin position="1"/>
        <end position="66"/>
    </location>
</feature>
<dbReference type="EMBL" id="QPFP01000053">
    <property type="protein sequence ID" value="TEB25887.1"/>
    <property type="molecule type" value="Genomic_DNA"/>
</dbReference>
<accession>A0A4Y7SVK0</accession>
<dbReference type="AlphaFoldDB" id="A0A4Y7SVK0"/>
<keyword evidence="3" id="KW-1185">Reference proteome</keyword>
<protein>
    <recommendedName>
        <fullName evidence="4">CHAT domain-containing protein</fullName>
    </recommendedName>
</protein>
<proteinExistence type="predicted"/>
<evidence type="ECO:0000256" key="1">
    <source>
        <dbReference type="SAM" id="MobiDB-lite"/>
    </source>
</evidence>